<proteinExistence type="predicted"/>
<dbReference type="Proteomes" id="UP000550401">
    <property type="component" value="Unassembled WGS sequence"/>
</dbReference>
<feature type="signal peptide" evidence="2">
    <location>
        <begin position="1"/>
        <end position="23"/>
    </location>
</feature>
<dbReference type="EMBL" id="JACGXL010000001">
    <property type="protein sequence ID" value="MBA8885920.1"/>
    <property type="molecule type" value="Genomic_DNA"/>
</dbReference>
<gene>
    <name evidence="3" type="ORF">FHW12_000111</name>
</gene>
<protein>
    <submittedName>
        <fullName evidence="3">Uncharacterized protein</fullName>
    </submittedName>
</protein>
<dbReference type="RefSeq" id="WP_182529043.1">
    <property type="nucleotide sequence ID" value="NZ_JACGXL010000001.1"/>
</dbReference>
<keyword evidence="4" id="KW-1185">Reference proteome</keyword>
<feature type="chain" id="PRO_5032615878" evidence="2">
    <location>
        <begin position="24"/>
        <end position="142"/>
    </location>
</feature>
<accession>A0A839EYD5</accession>
<evidence type="ECO:0000313" key="3">
    <source>
        <dbReference type="EMBL" id="MBA8885920.1"/>
    </source>
</evidence>
<evidence type="ECO:0000256" key="2">
    <source>
        <dbReference type="SAM" id="SignalP"/>
    </source>
</evidence>
<name>A0A839EYD5_9GAMM</name>
<evidence type="ECO:0000313" key="4">
    <source>
        <dbReference type="Proteomes" id="UP000550401"/>
    </source>
</evidence>
<comment type="caution">
    <text evidence="3">The sequence shown here is derived from an EMBL/GenBank/DDBJ whole genome shotgun (WGS) entry which is preliminary data.</text>
</comment>
<sequence>MKTQMMRALALALSLAAAGSAFARSDIRDGNAMVQPVKGDKYSIDGSIMGKAELYGYMGGLRDDDHITGIVLKRGGSDEQRRVIGSIAKTLGLKSFEQDGGDLKEIPQPDRPAAAPAIENPSATDGQPAAAAPAPTEKPAGN</sequence>
<keyword evidence="2" id="KW-0732">Signal</keyword>
<reference evidence="3 4" key="1">
    <citation type="submission" date="2020-07" db="EMBL/GenBank/DDBJ databases">
        <title>Genomic Encyclopedia of Type Strains, Phase IV (KMG-V): Genome sequencing to study the core and pangenomes of soil and plant-associated prokaryotes.</title>
        <authorList>
            <person name="Whitman W."/>
        </authorList>
    </citation>
    <scope>NUCLEOTIDE SEQUENCE [LARGE SCALE GENOMIC DNA]</scope>
    <source>
        <strain evidence="3 4">RH2WT43</strain>
    </source>
</reference>
<dbReference type="AlphaFoldDB" id="A0A839EYD5"/>
<feature type="region of interest" description="Disordered" evidence="1">
    <location>
        <begin position="98"/>
        <end position="142"/>
    </location>
</feature>
<evidence type="ECO:0000256" key="1">
    <source>
        <dbReference type="SAM" id="MobiDB-lite"/>
    </source>
</evidence>
<organism evidence="3 4">
    <name type="scientific">Dokdonella fugitiva</name>
    <dbReference type="NCBI Taxonomy" id="328517"/>
    <lineage>
        <taxon>Bacteria</taxon>
        <taxon>Pseudomonadati</taxon>
        <taxon>Pseudomonadota</taxon>
        <taxon>Gammaproteobacteria</taxon>
        <taxon>Lysobacterales</taxon>
        <taxon>Rhodanobacteraceae</taxon>
        <taxon>Dokdonella</taxon>
    </lineage>
</organism>